<protein>
    <submittedName>
        <fullName evidence="2">Uncharacterized protein LOC136083104</fullName>
    </submittedName>
</protein>
<name>A0ABM4CA94_HYDVU</name>
<accession>A0ABM4CA94</accession>
<evidence type="ECO:0000313" key="1">
    <source>
        <dbReference type="Proteomes" id="UP001652625"/>
    </source>
</evidence>
<reference evidence="2" key="1">
    <citation type="submission" date="2025-08" db="UniProtKB">
        <authorList>
            <consortium name="RefSeq"/>
        </authorList>
    </citation>
    <scope>IDENTIFICATION</scope>
</reference>
<gene>
    <name evidence="2" type="primary">LOC136083104</name>
</gene>
<organism evidence="1 2">
    <name type="scientific">Hydra vulgaris</name>
    <name type="common">Hydra</name>
    <name type="synonym">Hydra attenuata</name>
    <dbReference type="NCBI Taxonomy" id="6087"/>
    <lineage>
        <taxon>Eukaryota</taxon>
        <taxon>Metazoa</taxon>
        <taxon>Cnidaria</taxon>
        <taxon>Hydrozoa</taxon>
        <taxon>Hydroidolina</taxon>
        <taxon>Anthoathecata</taxon>
        <taxon>Aplanulata</taxon>
        <taxon>Hydridae</taxon>
        <taxon>Hydra</taxon>
    </lineage>
</organism>
<dbReference type="RefSeq" id="XP_065658585.1">
    <property type="nucleotide sequence ID" value="XM_065802513.1"/>
</dbReference>
<proteinExistence type="predicted"/>
<keyword evidence="1" id="KW-1185">Reference proteome</keyword>
<dbReference type="GeneID" id="136083104"/>
<dbReference type="Proteomes" id="UP001652625">
    <property type="component" value="Chromosome 08"/>
</dbReference>
<sequence length="147" mass="16701">MEYCCHIWGESSNDVFSLLDKVQKRIVNVVGQALAAKLQQLSHRRNVASLSLFYKYYNGHCSKELVSLALSTEIHSRVTCHSVKSHPFSLTVPKCSKNPYSSSFFPQTSVLWKSLPSSCFPNSYKLQSFKSSVNRYLALQSSSFFFQ</sequence>
<evidence type="ECO:0000313" key="2">
    <source>
        <dbReference type="RefSeq" id="XP_065658585.1"/>
    </source>
</evidence>